<sequence>MLPILEKSTIWCDKKLTVQTGRLARQANSSVLVNYADTVILCTLTIDREELEAQRFLPLTVHFSAKSYATGKIPGGFFKREGKPTEHEILISRIIDRSIRPFFDKNFNKIISISCILLSTNGSTTPEIPAIIAASIAASIANIPFCSTIAAVRLIQQNKQNILNPSTAKIAGNTCDLIISGTMQHISMIEASANNLSTKEIAQLIENAQSSICEIINFINSFIEELKINKSINDKNHNNNQKLLLAIQKKMDEKYFDIFKKSLKKDMQDTLNQFNIKITEKLIKDGFNKEDIDFYLPIAMRTNARKKILNSNLRLDGRKNNEIRNISSDVGILKHTHGSSLFTRGNTQVLATTTFGSPKDEQIIECLDSGEEIREWFMLHYNFPSFAVGEVATKPGPTRREIGHGKLAAKAFAHVLPIKNDFPYTIRNVAEILESDGSSSMATVCATSMALMDAGVPIKKHVVGIAMGLIKENDQAIILSDISGTEDMFGDMDFKITGTEDGITALQMDTKISGINTDLLLRILNQSTDGINFIIKNMIKTISTHSANFKNNVNPISTMNIEKHKIKDVIGSGGKTIKNICETTKATIDVAQNGVVKITAPNTESMDAARSMINSIIVEIKIGKIYECKVMKIMDFGIVVSFMNGKQGLIHSSELSLELVEQGLQIGTQLNAKLITNENGRFKLSAKKL</sequence>
<accession>A0ABP0EXB6</accession>
<gene>
    <name evidence="10" type="primary">pnp</name>
    <name evidence="10" type="ORF">CAXC1_60005</name>
</gene>
<evidence type="ECO:0000256" key="2">
    <source>
        <dbReference type="ARBA" id="ARBA00012416"/>
    </source>
</evidence>
<dbReference type="CDD" id="cd02393">
    <property type="entry name" value="KH-I_PNPase"/>
    <property type="match status" value="1"/>
</dbReference>
<evidence type="ECO:0000256" key="8">
    <source>
        <dbReference type="PROSITE-ProRule" id="PRU00117"/>
    </source>
</evidence>
<evidence type="ECO:0000313" key="10">
    <source>
        <dbReference type="EMBL" id="CAK8163467.1"/>
    </source>
</evidence>
<evidence type="ECO:0000256" key="1">
    <source>
        <dbReference type="ARBA" id="ARBA00007404"/>
    </source>
</evidence>
<evidence type="ECO:0000256" key="7">
    <source>
        <dbReference type="NCBIfam" id="TIGR03591"/>
    </source>
</evidence>
<keyword evidence="6 8" id="KW-0694">RNA-binding</keyword>
<dbReference type="NCBIfam" id="NF008805">
    <property type="entry name" value="PRK11824.1"/>
    <property type="match status" value="1"/>
</dbReference>
<dbReference type="GO" id="GO:0004654">
    <property type="term" value="F:polyribonucleotide nucleotidyltransferase activity"/>
    <property type="evidence" value="ECO:0007669"/>
    <property type="project" value="UniProtKB-EC"/>
</dbReference>
<evidence type="ECO:0000313" key="11">
    <source>
        <dbReference type="Proteomes" id="UP001314181"/>
    </source>
</evidence>
<dbReference type="Pfam" id="PF01138">
    <property type="entry name" value="RNase_PH"/>
    <property type="match status" value="2"/>
</dbReference>
<dbReference type="SUPFAM" id="SSF46915">
    <property type="entry name" value="Polynucleotide phosphorylase/guanosine pentaphosphate synthase (PNPase/GPSI), domain 3"/>
    <property type="match status" value="1"/>
</dbReference>
<dbReference type="InterPro" id="IPR036612">
    <property type="entry name" value="KH_dom_type_1_sf"/>
</dbReference>
<dbReference type="PIRSF" id="PIRSF005499">
    <property type="entry name" value="PNPase"/>
    <property type="match status" value="1"/>
</dbReference>
<dbReference type="PROSITE" id="PS50084">
    <property type="entry name" value="KH_TYPE_1"/>
    <property type="match status" value="1"/>
</dbReference>
<dbReference type="RefSeq" id="WP_338364693.1">
    <property type="nucleotide sequence ID" value="NZ_CAWVOK010000032.1"/>
</dbReference>
<dbReference type="InterPro" id="IPR020568">
    <property type="entry name" value="Ribosomal_Su5_D2-typ_SF"/>
</dbReference>
<dbReference type="PROSITE" id="PS50126">
    <property type="entry name" value="S1"/>
    <property type="match status" value="1"/>
</dbReference>
<dbReference type="NCBIfam" id="TIGR03591">
    <property type="entry name" value="polynuc_phos"/>
    <property type="match status" value="1"/>
</dbReference>
<dbReference type="PANTHER" id="PTHR11252">
    <property type="entry name" value="POLYRIBONUCLEOTIDE NUCLEOTIDYLTRANSFERASE"/>
    <property type="match status" value="1"/>
</dbReference>
<keyword evidence="3 10" id="KW-0808">Transferase</keyword>
<evidence type="ECO:0000256" key="6">
    <source>
        <dbReference type="ARBA" id="ARBA00022884"/>
    </source>
</evidence>
<feature type="domain" description="S1 motif" evidence="9">
    <location>
        <begin position="623"/>
        <end position="687"/>
    </location>
</feature>
<dbReference type="InterPro" id="IPR027408">
    <property type="entry name" value="PNPase/RNase_PH_dom_sf"/>
</dbReference>
<dbReference type="InterPro" id="IPR004088">
    <property type="entry name" value="KH_dom_type_1"/>
</dbReference>
<dbReference type="Proteomes" id="UP001314181">
    <property type="component" value="Unassembled WGS sequence"/>
</dbReference>
<evidence type="ECO:0000259" key="9">
    <source>
        <dbReference type="PROSITE" id="PS50126"/>
    </source>
</evidence>
<dbReference type="EMBL" id="CAWVOK010000032">
    <property type="protein sequence ID" value="CAK8163467.1"/>
    <property type="molecule type" value="Genomic_DNA"/>
</dbReference>
<dbReference type="InterPro" id="IPR001247">
    <property type="entry name" value="ExoRNase_PH_dom1"/>
</dbReference>
<protein>
    <recommendedName>
        <fullName evidence="2 7">Polyribonucleotide nucleotidyltransferase</fullName>
        <ecNumber evidence="2 7">2.7.7.8</ecNumber>
    </recommendedName>
</protein>
<keyword evidence="5" id="KW-0460">Magnesium</keyword>
<dbReference type="Gene3D" id="3.30.1370.10">
    <property type="entry name" value="K Homology domain, type 1"/>
    <property type="match status" value="1"/>
</dbReference>
<dbReference type="SMART" id="SM00322">
    <property type="entry name" value="KH"/>
    <property type="match status" value="1"/>
</dbReference>
<dbReference type="Pfam" id="PF00013">
    <property type="entry name" value="KH_1"/>
    <property type="match status" value="1"/>
</dbReference>
<dbReference type="Pfam" id="PF00575">
    <property type="entry name" value="S1"/>
    <property type="match status" value="1"/>
</dbReference>
<evidence type="ECO:0000256" key="3">
    <source>
        <dbReference type="ARBA" id="ARBA00022679"/>
    </source>
</evidence>
<dbReference type="InterPro" id="IPR004087">
    <property type="entry name" value="KH_dom"/>
</dbReference>
<evidence type="ECO:0000256" key="4">
    <source>
        <dbReference type="ARBA" id="ARBA00022695"/>
    </source>
</evidence>
<dbReference type="SUPFAM" id="SSF54791">
    <property type="entry name" value="Eukaryotic type KH-domain (KH-domain type I)"/>
    <property type="match status" value="1"/>
</dbReference>
<keyword evidence="11" id="KW-1185">Reference proteome</keyword>
<comment type="similarity">
    <text evidence="1">Belongs to the polyribonucleotide nucleotidyltransferase family.</text>
</comment>
<proteinExistence type="inferred from homology"/>
<dbReference type="SUPFAM" id="SSF54211">
    <property type="entry name" value="Ribosomal protein S5 domain 2-like"/>
    <property type="match status" value="2"/>
</dbReference>
<name>A0ABP0EXB6_9RICK</name>
<dbReference type="EC" id="2.7.7.8" evidence="2 7"/>
<reference evidence="10 11" key="1">
    <citation type="submission" date="2024-01" db="EMBL/GenBank/DDBJ databases">
        <authorList>
            <person name="Kunselman E."/>
        </authorList>
    </citation>
    <scope>NUCLEOTIDE SEQUENCE [LARGE SCALE GENOMIC DNA]</scope>
    <source>
        <strain evidence="10">2 abalone samples</strain>
    </source>
</reference>
<dbReference type="InterPro" id="IPR003029">
    <property type="entry name" value="S1_domain"/>
</dbReference>
<dbReference type="PANTHER" id="PTHR11252:SF0">
    <property type="entry name" value="POLYRIBONUCLEOTIDE NUCLEOTIDYLTRANSFERASE 1, MITOCHONDRIAL"/>
    <property type="match status" value="1"/>
</dbReference>
<dbReference type="SUPFAM" id="SSF55666">
    <property type="entry name" value="Ribonuclease PH domain 2-like"/>
    <property type="match status" value="2"/>
</dbReference>
<keyword evidence="4 10" id="KW-0548">Nucleotidyltransferase</keyword>
<dbReference type="Gene3D" id="2.40.50.140">
    <property type="entry name" value="Nucleic acid-binding proteins"/>
    <property type="match status" value="1"/>
</dbReference>
<evidence type="ECO:0000256" key="5">
    <source>
        <dbReference type="ARBA" id="ARBA00022842"/>
    </source>
</evidence>
<comment type="caution">
    <text evidence="10">The sequence shown here is derived from an EMBL/GenBank/DDBJ whole genome shotgun (WGS) entry which is preliminary data.</text>
</comment>
<dbReference type="Gene3D" id="3.30.230.70">
    <property type="entry name" value="GHMP Kinase, N-terminal domain"/>
    <property type="match status" value="2"/>
</dbReference>
<organism evidence="10 11">
    <name type="scientific">Candidatus Xenohaliotis californiensis</name>
    <dbReference type="NCBI Taxonomy" id="84677"/>
    <lineage>
        <taxon>Bacteria</taxon>
        <taxon>Pseudomonadati</taxon>
        <taxon>Pseudomonadota</taxon>
        <taxon>Alphaproteobacteria</taxon>
        <taxon>Rickettsiales</taxon>
        <taxon>Anaplasmataceae</taxon>
        <taxon>Candidatus Xenohaliotis</taxon>
    </lineage>
</organism>
<dbReference type="CDD" id="cd11364">
    <property type="entry name" value="RNase_PH_PNPase_2"/>
    <property type="match status" value="1"/>
</dbReference>
<dbReference type="SMART" id="SM00316">
    <property type="entry name" value="S1"/>
    <property type="match status" value="1"/>
</dbReference>
<dbReference type="InterPro" id="IPR036456">
    <property type="entry name" value="PNPase_PH_RNA-bd_sf"/>
</dbReference>
<dbReference type="InterPro" id="IPR012162">
    <property type="entry name" value="PNPase"/>
</dbReference>
<dbReference type="SUPFAM" id="SSF50249">
    <property type="entry name" value="Nucleic acid-binding proteins"/>
    <property type="match status" value="1"/>
</dbReference>
<dbReference type="InterPro" id="IPR012340">
    <property type="entry name" value="NA-bd_OB-fold"/>
</dbReference>
<dbReference type="InterPro" id="IPR036345">
    <property type="entry name" value="ExoRNase_PH_dom2_sf"/>
</dbReference>